<dbReference type="GO" id="GO:0016491">
    <property type="term" value="F:oxidoreductase activity"/>
    <property type="evidence" value="ECO:0007669"/>
    <property type="project" value="UniProtKB-KW"/>
</dbReference>
<dbReference type="SUPFAM" id="SSF51197">
    <property type="entry name" value="Clavaminate synthase-like"/>
    <property type="match status" value="1"/>
</dbReference>
<dbReference type="AlphaFoldDB" id="A0A1L9SIM4"/>
<reference evidence="4" key="1">
    <citation type="journal article" date="2017" name="Genome Biol.">
        <title>Comparative genomics reveals high biological diversity and specific adaptations in the industrially and medically important fungal genus Aspergillus.</title>
        <authorList>
            <person name="de Vries R.P."/>
            <person name="Riley R."/>
            <person name="Wiebenga A."/>
            <person name="Aguilar-Osorio G."/>
            <person name="Amillis S."/>
            <person name="Uchima C.A."/>
            <person name="Anderluh G."/>
            <person name="Asadollahi M."/>
            <person name="Askin M."/>
            <person name="Barry K."/>
            <person name="Battaglia E."/>
            <person name="Bayram O."/>
            <person name="Benocci T."/>
            <person name="Braus-Stromeyer S.A."/>
            <person name="Caldana C."/>
            <person name="Canovas D."/>
            <person name="Cerqueira G.C."/>
            <person name="Chen F."/>
            <person name="Chen W."/>
            <person name="Choi C."/>
            <person name="Clum A."/>
            <person name="Dos Santos R.A."/>
            <person name="Damasio A.R."/>
            <person name="Diallinas G."/>
            <person name="Emri T."/>
            <person name="Fekete E."/>
            <person name="Flipphi M."/>
            <person name="Freyberg S."/>
            <person name="Gallo A."/>
            <person name="Gournas C."/>
            <person name="Habgood R."/>
            <person name="Hainaut M."/>
            <person name="Harispe M.L."/>
            <person name="Henrissat B."/>
            <person name="Hilden K.S."/>
            <person name="Hope R."/>
            <person name="Hossain A."/>
            <person name="Karabika E."/>
            <person name="Karaffa L."/>
            <person name="Karanyi Z."/>
            <person name="Krasevec N."/>
            <person name="Kuo A."/>
            <person name="Kusch H."/>
            <person name="LaButti K."/>
            <person name="Lagendijk E.L."/>
            <person name="Lapidus A."/>
            <person name="Levasseur A."/>
            <person name="Lindquist E."/>
            <person name="Lipzen A."/>
            <person name="Logrieco A.F."/>
            <person name="MacCabe A."/>
            <person name="Maekelae M.R."/>
            <person name="Malavazi I."/>
            <person name="Melin P."/>
            <person name="Meyer V."/>
            <person name="Mielnichuk N."/>
            <person name="Miskei M."/>
            <person name="Molnar A.P."/>
            <person name="Mule G."/>
            <person name="Ngan C.Y."/>
            <person name="Orejas M."/>
            <person name="Orosz E."/>
            <person name="Ouedraogo J.P."/>
            <person name="Overkamp K.M."/>
            <person name="Park H.-S."/>
            <person name="Perrone G."/>
            <person name="Piumi F."/>
            <person name="Punt P.J."/>
            <person name="Ram A.F."/>
            <person name="Ramon A."/>
            <person name="Rauscher S."/>
            <person name="Record E."/>
            <person name="Riano-Pachon D.M."/>
            <person name="Robert V."/>
            <person name="Roehrig J."/>
            <person name="Ruller R."/>
            <person name="Salamov A."/>
            <person name="Salih N.S."/>
            <person name="Samson R.A."/>
            <person name="Sandor E."/>
            <person name="Sanguinetti M."/>
            <person name="Schuetze T."/>
            <person name="Sepcic K."/>
            <person name="Shelest E."/>
            <person name="Sherlock G."/>
            <person name="Sophianopoulou V."/>
            <person name="Squina F.M."/>
            <person name="Sun H."/>
            <person name="Susca A."/>
            <person name="Todd R.B."/>
            <person name="Tsang A."/>
            <person name="Unkles S.E."/>
            <person name="van de Wiele N."/>
            <person name="van Rossen-Uffink D."/>
            <person name="Oliveira J.V."/>
            <person name="Vesth T.C."/>
            <person name="Visser J."/>
            <person name="Yu J.-H."/>
            <person name="Zhou M."/>
            <person name="Andersen M.R."/>
            <person name="Archer D.B."/>
            <person name="Baker S.E."/>
            <person name="Benoit I."/>
            <person name="Brakhage A.A."/>
            <person name="Braus G.H."/>
            <person name="Fischer R."/>
            <person name="Frisvad J.C."/>
            <person name="Goldman G.H."/>
            <person name="Houbraken J."/>
            <person name="Oakley B."/>
            <person name="Pocsi I."/>
            <person name="Scazzocchio C."/>
            <person name="Seiboth B."/>
            <person name="vanKuyk P.A."/>
            <person name="Wortman J."/>
            <person name="Dyer P.S."/>
            <person name="Grigoriev I.V."/>
        </authorList>
    </citation>
    <scope>NUCLEOTIDE SEQUENCE [LARGE SCALE GENOMIC DNA]</scope>
    <source>
        <strain evidence="4">CBS 506.65</strain>
    </source>
</reference>
<feature type="domain" description="TauD/TfdA-like" evidence="2">
    <location>
        <begin position="114"/>
        <end position="310"/>
    </location>
</feature>
<dbReference type="OrthoDB" id="2960375at2759"/>
<accession>A0A1L9SIM4</accession>
<protein>
    <recommendedName>
        <fullName evidence="2">TauD/TfdA-like domain-containing protein</fullName>
    </recommendedName>
</protein>
<dbReference type="RefSeq" id="XP_022581575.1">
    <property type="nucleotide sequence ID" value="XM_022722901.1"/>
</dbReference>
<name>A0A1L9SIM4_9EURO</name>
<proteinExistence type="predicted"/>
<keyword evidence="4" id="KW-1185">Reference proteome</keyword>
<dbReference type="Gene3D" id="3.60.130.10">
    <property type="entry name" value="Clavaminate synthase-like"/>
    <property type="match status" value="1"/>
</dbReference>
<evidence type="ECO:0000313" key="4">
    <source>
        <dbReference type="Proteomes" id="UP000184188"/>
    </source>
</evidence>
<evidence type="ECO:0000313" key="3">
    <source>
        <dbReference type="EMBL" id="OJJ47065.1"/>
    </source>
</evidence>
<evidence type="ECO:0000259" key="2">
    <source>
        <dbReference type="Pfam" id="PF02668"/>
    </source>
</evidence>
<keyword evidence="1" id="KW-0560">Oxidoreductase</keyword>
<dbReference type="EMBL" id="KV878341">
    <property type="protein sequence ID" value="OJJ47065.1"/>
    <property type="molecule type" value="Genomic_DNA"/>
</dbReference>
<dbReference type="VEuPathDB" id="FungiDB:ASPZODRAFT_131998"/>
<dbReference type="InterPro" id="IPR003819">
    <property type="entry name" value="TauD/TfdA-like"/>
</dbReference>
<dbReference type="GeneID" id="34609366"/>
<sequence>METGESQGPAMALGINSSDDHHEISNLENLTNAHASMIKESLVAQIPASSDEFQFPPGTFFTAATRQVGLDMRNVYRKALIKNGIVAIELKFDDPASQFLVDLVAAMQFKADKHSDTQGVLWDVKLNDAGVLSTGTGKAARSISHSLNEFDWHTDGAFETKPTRFFGLHIIHPDKMGGGVFRVARAEELVALLSPRTVATLNNSWFTLRVPPEFHKGVSTVQGKVLEIDPVSGDALVRYRRDIFLDPPSSNEEASAAVRELMGRLGDAEAIGEAIPAIVFKENVVILMDNARFLHSRTEIKDPRRWLRRIRFHDSV</sequence>
<dbReference type="Proteomes" id="UP000184188">
    <property type="component" value="Unassembled WGS sequence"/>
</dbReference>
<organism evidence="3 4">
    <name type="scientific">Penicilliopsis zonata CBS 506.65</name>
    <dbReference type="NCBI Taxonomy" id="1073090"/>
    <lineage>
        <taxon>Eukaryota</taxon>
        <taxon>Fungi</taxon>
        <taxon>Dikarya</taxon>
        <taxon>Ascomycota</taxon>
        <taxon>Pezizomycotina</taxon>
        <taxon>Eurotiomycetes</taxon>
        <taxon>Eurotiomycetidae</taxon>
        <taxon>Eurotiales</taxon>
        <taxon>Aspergillaceae</taxon>
        <taxon>Penicilliopsis</taxon>
    </lineage>
</organism>
<gene>
    <name evidence="3" type="ORF">ASPZODRAFT_131998</name>
</gene>
<evidence type="ECO:0000256" key="1">
    <source>
        <dbReference type="ARBA" id="ARBA00023002"/>
    </source>
</evidence>
<dbReference type="InterPro" id="IPR042098">
    <property type="entry name" value="TauD-like_sf"/>
</dbReference>
<dbReference type="Pfam" id="PF02668">
    <property type="entry name" value="TauD"/>
    <property type="match status" value="1"/>
</dbReference>